<name>A0A2H0X753_UNCKA</name>
<reference evidence="2" key="1">
    <citation type="submission" date="2017-09" db="EMBL/GenBank/DDBJ databases">
        <title>Depth-based differentiation of microbial function through sediment-hosted aquifers and enrichment of novel symbionts in the deep terrestrial subsurface.</title>
        <authorList>
            <person name="Probst A.J."/>
            <person name="Ladd B."/>
            <person name="Jarett J.K."/>
            <person name="Geller-Mcgrath D.E."/>
            <person name="Sieber C.M.K."/>
            <person name="Emerson J.B."/>
            <person name="Anantharaman K."/>
            <person name="Thomas B.C."/>
            <person name="Malmstrom R."/>
            <person name="Stieglmeier M."/>
            <person name="Klingl A."/>
            <person name="Woyke T."/>
            <person name="Ryan C.M."/>
            <person name="Banfield J.F."/>
        </authorList>
    </citation>
    <scope>NUCLEOTIDE SEQUENCE [LARGE SCALE GENOMIC DNA]</scope>
</reference>
<sequence length="202" mass="22817">MSIFLKIPHNAEQEKDIRTSTGNIRRLAAISEGEETKKSKVFLSSEKAGNTREVGTFIKKEFTSMQRALNEAMKADRMRKVGLPVPNTIRYFEDDEGKPSLLISDLSVSGEKQVWSINNNQQELALSQDERDFVEERVKKIGLEAAKKGFMINADAYFIVKDGQNIEIVIGDFGIGVAQSNMNTEKTKIFNTRMASRFNNFL</sequence>
<dbReference type="AlphaFoldDB" id="A0A2H0X753"/>
<protein>
    <submittedName>
        <fullName evidence="1">Uncharacterized protein</fullName>
    </submittedName>
</protein>
<proteinExistence type="predicted"/>
<dbReference type="EMBL" id="PEYW01000029">
    <property type="protein sequence ID" value="PIS20757.1"/>
    <property type="molecule type" value="Genomic_DNA"/>
</dbReference>
<comment type="caution">
    <text evidence="1">The sequence shown here is derived from an EMBL/GenBank/DDBJ whole genome shotgun (WGS) entry which is preliminary data.</text>
</comment>
<evidence type="ECO:0000313" key="1">
    <source>
        <dbReference type="EMBL" id="PIS20757.1"/>
    </source>
</evidence>
<organism evidence="1 2">
    <name type="scientific">candidate division WWE3 bacterium CG08_land_8_20_14_0_20_43_13</name>
    <dbReference type="NCBI Taxonomy" id="1975087"/>
    <lineage>
        <taxon>Bacteria</taxon>
        <taxon>Katanobacteria</taxon>
    </lineage>
</organism>
<accession>A0A2H0X753</accession>
<dbReference type="Proteomes" id="UP000231414">
    <property type="component" value="Unassembled WGS sequence"/>
</dbReference>
<evidence type="ECO:0000313" key="2">
    <source>
        <dbReference type="Proteomes" id="UP000231414"/>
    </source>
</evidence>
<gene>
    <name evidence="1" type="ORF">COT52_01915</name>
</gene>